<dbReference type="EMBL" id="FXYH01000001">
    <property type="protein sequence ID" value="SMX34138.1"/>
    <property type="molecule type" value="Genomic_DNA"/>
</dbReference>
<gene>
    <name evidence="2" type="ORF">PEV8663_00401</name>
</gene>
<proteinExistence type="predicted"/>
<organism evidence="2 3">
    <name type="scientific">Pelagimonas varians</name>
    <dbReference type="NCBI Taxonomy" id="696760"/>
    <lineage>
        <taxon>Bacteria</taxon>
        <taxon>Pseudomonadati</taxon>
        <taxon>Pseudomonadota</taxon>
        <taxon>Alphaproteobacteria</taxon>
        <taxon>Rhodobacterales</taxon>
        <taxon>Roseobacteraceae</taxon>
        <taxon>Pelagimonas</taxon>
    </lineage>
</organism>
<dbReference type="AlphaFoldDB" id="A0A238JTY1"/>
<reference evidence="2 3" key="1">
    <citation type="submission" date="2017-05" db="EMBL/GenBank/DDBJ databases">
        <authorList>
            <person name="Song R."/>
            <person name="Chenine A.L."/>
            <person name="Ruprecht R.M."/>
        </authorList>
    </citation>
    <scope>NUCLEOTIDE SEQUENCE [LARGE SCALE GENOMIC DNA]</scope>
    <source>
        <strain evidence="2 3">CECT 8663</strain>
    </source>
</reference>
<feature type="domain" description="DUF4357" evidence="1">
    <location>
        <begin position="233"/>
        <end position="284"/>
    </location>
</feature>
<dbReference type="InterPro" id="IPR025579">
    <property type="entry name" value="DUF4357"/>
</dbReference>
<protein>
    <recommendedName>
        <fullName evidence="1">DUF4357 domain-containing protein</fullName>
    </recommendedName>
</protein>
<dbReference type="CDD" id="cd10447">
    <property type="entry name" value="GIY-YIG_unchar_2"/>
    <property type="match status" value="1"/>
</dbReference>
<evidence type="ECO:0000313" key="2">
    <source>
        <dbReference type="EMBL" id="SMX34138.1"/>
    </source>
</evidence>
<evidence type="ECO:0000313" key="3">
    <source>
        <dbReference type="Proteomes" id="UP000220836"/>
    </source>
</evidence>
<dbReference type="Proteomes" id="UP000220836">
    <property type="component" value="Unassembled WGS sequence"/>
</dbReference>
<name>A0A238JTY1_9RHOB</name>
<dbReference type="Pfam" id="PF14267">
    <property type="entry name" value="DUF4357"/>
    <property type="match status" value="1"/>
</dbReference>
<evidence type="ECO:0000259" key="1">
    <source>
        <dbReference type="Pfam" id="PF14267"/>
    </source>
</evidence>
<keyword evidence="3" id="KW-1185">Reference proteome</keyword>
<dbReference type="OrthoDB" id="2656488at2"/>
<sequence>MNKGRSLELYFVDGRPDGMLTAEVFNWTGHVLRIPKIRLPDGLRRPEAKQTGVYVLLGQDESGSLAYIGEAENMADRLRQHASQKDWWDEVVLVTTAGDGLHKAHVKYLESRLVEIAKDAGVMRLENGNIPTRASLNEAATANMESFLETLHMVLPAIRVDLFQSRKRTLSPHQIETPITKSELIFEFTVQRNNVCATAIQVEDELVMRKGSRVRSEWAGDRQPKTYYWKLHDELVANGTIRKDGQAGILTEDVAFTSPSAAASIAAGRSANGRKGWKLPSGQTYADWEAKQLEKAEE</sequence>
<accession>A0A238JTY1</accession>
<dbReference type="RefSeq" id="WP_097802930.1">
    <property type="nucleotide sequence ID" value="NZ_FXYH01000001.1"/>
</dbReference>